<protein>
    <recommendedName>
        <fullName evidence="8">tRNA-specific adenosine deaminase</fullName>
        <ecNumber evidence="8">3.5.4.33</ecNumber>
    </recommendedName>
</protein>
<keyword evidence="6 8" id="KW-0862">Zinc</keyword>
<reference evidence="10 11" key="1">
    <citation type="submission" date="2019-02" db="EMBL/GenBank/DDBJ databases">
        <title>Deep-cultivation of Planctomycetes and their phenomic and genomic characterization uncovers novel biology.</title>
        <authorList>
            <person name="Wiegand S."/>
            <person name="Jogler M."/>
            <person name="Boedeker C."/>
            <person name="Pinto D."/>
            <person name="Vollmers J."/>
            <person name="Rivas-Marin E."/>
            <person name="Kohn T."/>
            <person name="Peeters S.H."/>
            <person name="Heuer A."/>
            <person name="Rast P."/>
            <person name="Oberbeckmann S."/>
            <person name="Bunk B."/>
            <person name="Jeske O."/>
            <person name="Meyerdierks A."/>
            <person name="Storesund J.E."/>
            <person name="Kallscheuer N."/>
            <person name="Luecker S."/>
            <person name="Lage O.M."/>
            <person name="Pohl T."/>
            <person name="Merkel B.J."/>
            <person name="Hornburger P."/>
            <person name="Mueller R.-W."/>
            <person name="Bruemmer F."/>
            <person name="Labrenz M."/>
            <person name="Spormann A.M."/>
            <person name="Op Den Camp H."/>
            <person name="Overmann J."/>
            <person name="Amann R."/>
            <person name="Jetten M.S.M."/>
            <person name="Mascher T."/>
            <person name="Medema M.H."/>
            <person name="Devos D.P."/>
            <person name="Kaster A.-K."/>
            <person name="Ovreas L."/>
            <person name="Rohde M."/>
            <person name="Galperin M.Y."/>
            <person name="Jogler C."/>
        </authorList>
    </citation>
    <scope>NUCLEOTIDE SEQUENCE [LARGE SCALE GENOMIC DNA]</scope>
    <source>
        <strain evidence="10 11">Q31b</strain>
    </source>
</reference>
<dbReference type="NCBIfam" id="NF008113">
    <property type="entry name" value="PRK10860.1"/>
    <property type="match status" value="1"/>
</dbReference>
<feature type="binding site" evidence="8">
    <location>
        <position position="94"/>
    </location>
    <ligand>
        <name>Zn(2+)</name>
        <dbReference type="ChEBI" id="CHEBI:29105"/>
        <note>catalytic</note>
    </ligand>
</feature>
<evidence type="ECO:0000256" key="4">
    <source>
        <dbReference type="ARBA" id="ARBA00022723"/>
    </source>
</evidence>
<gene>
    <name evidence="8 10" type="primary">tadA</name>
    <name evidence="10" type="ORF">Q31b_30120</name>
</gene>
<evidence type="ECO:0000259" key="9">
    <source>
        <dbReference type="PROSITE" id="PS51747"/>
    </source>
</evidence>
<dbReference type="CDD" id="cd01285">
    <property type="entry name" value="nucleoside_deaminase"/>
    <property type="match status" value="1"/>
</dbReference>
<comment type="catalytic activity">
    <reaction evidence="7 8">
        <text>adenosine(34) in tRNA + H2O + H(+) = inosine(34) in tRNA + NH4(+)</text>
        <dbReference type="Rhea" id="RHEA:43168"/>
        <dbReference type="Rhea" id="RHEA-COMP:10373"/>
        <dbReference type="Rhea" id="RHEA-COMP:10374"/>
        <dbReference type="ChEBI" id="CHEBI:15377"/>
        <dbReference type="ChEBI" id="CHEBI:15378"/>
        <dbReference type="ChEBI" id="CHEBI:28938"/>
        <dbReference type="ChEBI" id="CHEBI:74411"/>
        <dbReference type="ChEBI" id="CHEBI:82852"/>
        <dbReference type="EC" id="3.5.4.33"/>
    </reaction>
</comment>
<feature type="binding site" evidence="8">
    <location>
        <position position="97"/>
    </location>
    <ligand>
        <name>Zn(2+)</name>
        <dbReference type="ChEBI" id="CHEBI:29105"/>
        <note>catalytic</note>
    </ligand>
</feature>
<proteinExistence type="inferred from homology"/>
<dbReference type="Gene3D" id="3.40.140.10">
    <property type="entry name" value="Cytidine Deaminase, domain 2"/>
    <property type="match status" value="1"/>
</dbReference>
<comment type="subunit">
    <text evidence="2 8">Homodimer.</text>
</comment>
<keyword evidence="3 8" id="KW-0819">tRNA processing</keyword>
<organism evidence="10 11">
    <name type="scientific">Novipirellula aureliae</name>
    <dbReference type="NCBI Taxonomy" id="2527966"/>
    <lineage>
        <taxon>Bacteria</taxon>
        <taxon>Pseudomonadati</taxon>
        <taxon>Planctomycetota</taxon>
        <taxon>Planctomycetia</taxon>
        <taxon>Pirellulales</taxon>
        <taxon>Pirellulaceae</taxon>
        <taxon>Novipirellula</taxon>
    </lineage>
</organism>
<dbReference type="PROSITE" id="PS00903">
    <property type="entry name" value="CYT_DCMP_DEAMINASES_1"/>
    <property type="match status" value="1"/>
</dbReference>
<name>A0A5C6DY93_9BACT</name>
<evidence type="ECO:0000256" key="1">
    <source>
        <dbReference type="ARBA" id="ARBA00010669"/>
    </source>
</evidence>
<keyword evidence="5 8" id="KW-0378">Hydrolase</keyword>
<dbReference type="InterPro" id="IPR058535">
    <property type="entry name" value="MafB19-deam"/>
</dbReference>
<dbReference type="InterPro" id="IPR016192">
    <property type="entry name" value="APOBEC/CMP_deaminase_Zn-bd"/>
</dbReference>
<evidence type="ECO:0000256" key="3">
    <source>
        <dbReference type="ARBA" id="ARBA00022694"/>
    </source>
</evidence>
<keyword evidence="4 8" id="KW-0479">Metal-binding</keyword>
<dbReference type="GO" id="GO:0052717">
    <property type="term" value="F:tRNA-specific adenosine-34 deaminase activity"/>
    <property type="evidence" value="ECO:0007669"/>
    <property type="project" value="UniProtKB-UniRule"/>
</dbReference>
<dbReference type="AlphaFoldDB" id="A0A5C6DY93"/>
<dbReference type="InterPro" id="IPR016193">
    <property type="entry name" value="Cytidine_deaminase-like"/>
</dbReference>
<evidence type="ECO:0000256" key="7">
    <source>
        <dbReference type="ARBA" id="ARBA00048045"/>
    </source>
</evidence>
<dbReference type="FunFam" id="3.40.140.10:FF:000005">
    <property type="entry name" value="tRNA-specific adenosine deaminase"/>
    <property type="match status" value="1"/>
</dbReference>
<comment type="similarity">
    <text evidence="1">Belongs to the cytidine and deoxycytidylate deaminase family. ADAT2 subfamily.</text>
</comment>
<accession>A0A5C6DY93</accession>
<feature type="domain" description="CMP/dCMP-type deaminase" evidence="9">
    <location>
        <begin position="13"/>
        <end position="122"/>
    </location>
</feature>
<dbReference type="EC" id="3.5.4.33" evidence="8"/>
<dbReference type="SUPFAM" id="SSF53927">
    <property type="entry name" value="Cytidine deaminase-like"/>
    <property type="match status" value="1"/>
</dbReference>
<keyword evidence="11" id="KW-1185">Reference proteome</keyword>
<evidence type="ECO:0000256" key="2">
    <source>
        <dbReference type="ARBA" id="ARBA00011738"/>
    </source>
</evidence>
<dbReference type="PROSITE" id="PS51747">
    <property type="entry name" value="CYT_DCMP_DEAMINASES_2"/>
    <property type="match status" value="1"/>
</dbReference>
<dbReference type="EMBL" id="SJPY01000004">
    <property type="protein sequence ID" value="TWU41562.1"/>
    <property type="molecule type" value="Genomic_DNA"/>
</dbReference>
<dbReference type="Pfam" id="PF14437">
    <property type="entry name" value="MafB19-deam"/>
    <property type="match status" value="1"/>
</dbReference>
<dbReference type="InterPro" id="IPR002125">
    <property type="entry name" value="CMP_dCMP_dom"/>
</dbReference>
<feature type="active site" description="Proton donor" evidence="8">
    <location>
        <position position="66"/>
    </location>
</feature>
<comment type="function">
    <text evidence="8">Catalyzes the deamination of adenosine to inosine at the wobble position 34 of tRNA(Arg2).</text>
</comment>
<dbReference type="GO" id="GO:0008270">
    <property type="term" value="F:zinc ion binding"/>
    <property type="evidence" value="ECO:0007669"/>
    <property type="project" value="UniProtKB-UniRule"/>
</dbReference>
<comment type="caution">
    <text evidence="10">The sequence shown here is derived from an EMBL/GenBank/DDBJ whole genome shotgun (WGS) entry which is preliminary data.</text>
</comment>
<feature type="binding site" evidence="8">
    <location>
        <position position="64"/>
    </location>
    <ligand>
        <name>Zn(2+)</name>
        <dbReference type="ChEBI" id="CHEBI:29105"/>
        <note>catalytic</note>
    </ligand>
</feature>
<comment type="cofactor">
    <cofactor evidence="8">
        <name>Zn(2+)</name>
        <dbReference type="ChEBI" id="CHEBI:29105"/>
    </cofactor>
    <text evidence="8">Binds 1 zinc ion per subunit.</text>
</comment>
<dbReference type="PANTHER" id="PTHR11079:SF202">
    <property type="entry name" value="TRNA-SPECIFIC ADENOSINE DEAMINASE"/>
    <property type="match status" value="1"/>
</dbReference>
<dbReference type="Proteomes" id="UP000315471">
    <property type="component" value="Unassembled WGS sequence"/>
</dbReference>
<evidence type="ECO:0000256" key="8">
    <source>
        <dbReference type="HAMAP-Rule" id="MF_00972"/>
    </source>
</evidence>
<evidence type="ECO:0000256" key="6">
    <source>
        <dbReference type="ARBA" id="ARBA00022833"/>
    </source>
</evidence>
<dbReference type="HAMAP" id="MF_00972">
    <property type="entry name" value="tRNA_aden_deaminase"/>
    <property type="match status" value="1"/>
</dbReference>
<dbReference type="PANTHER" id="PTHR11079">
    <property type="entry name" value="CYTOSINE DEAMINASE FAMILY MEMBER"/>
    <property type="match status" value="1"/>
</dbReference>
<evidence type="ECO:0000313" key="11">
    <source>
        <dbReference type="Proteomes" id="UP000315471"/>
    </source>
</evidence>
<dbReference type="GO" id="GO:0002100">
    <property type="term" value="P:tRNA wobble adenosine to inosine editing"/>
    <property type="evidence" value="ECO:0007669"/>
    <property type="project" value="UniProtKB-UniRule"/>
</dbReference>
<sequence length="165" mass="18067">MSESEPTSRLAFDADNHFMQRALELAQQAAMADEVPVGAIIVKNHTIIAAASNQRELLKDPTAHAEMIAITQAATAIEDWRLEQTTLYVTLEPCIMCAGAILQSRIPRVVFGASDPKGGAVESLYRLLEDSRLNHRCEITQGVLGDRCGQILTEFFASKRAIGKK</sequence>
<dbReference type="InterPro" id="IPR028883">
    <property type="entry name" value="tRNA_aden_deaminase"/>
</dbReference>
<evidence type="ECO:0000313" key="10">
    <source>
        <dbReference type="EMBL" id="TWU41562.1"/>
    </source>
</evidence>
<evidence type="ECO:0000256" key="5">
    <source>
        <dbReference type="ARBA" id="ARBA00022801"/>
    </source>
</evidence>